<keyword evidence="3" id="KW-0808">Transferase</keyword>
<evidence type="ECO:0000256" key="1">
    <source>
        <dbReference type="ARBA" id="ARBA00000885"/>
    </source>
</evidence>
<evidence type="ECO:0000256" key="4">
    <source>
        <dbReference type="ARBA" id="ARBA00022786"/>
    </source>
</evidence>
<dbReference type="InterPro" id="IPR000569">
    <property type="entry name" value="HECT_dom"/>
</dbReference>
<sequence>MFQRDKELKQGARTKAELVEEARRKRDEREKRRAAEAHVVLLQSLVRRWLATRATVASCRAELDRKLADVATLEAVLQRQIVLPGAALAPLLLSALFILRTARVAQEDVPRCLVLVRRVHDNWVLADRQWSAAFDGVPTALLQHYTVACLHLGAHSTAVPALQLVLDLLGAANQASPPSKDQAALTAYLALAHFPRVGTMPQLGRSLLLHSENPLALWALLLFLAQQEPAMLPDFVAEILTLPDVARALPPASLGALQALWPQLLSIPVPDAAALPASPLPGLESAIFLLANMLWLGSTVDVHATLPAFVRWAWTMLQVVPDATYGADALAWLQLSASHSVPAPFPAHTTAHLRLLFDSATVQTLVRRGFAVDTARIARPLTTTPPVPMLPNALLDEEKFGFGNIAQQPVPSVWKRFWQRKPQWATKLWGSFRATSASTPTSTPSLPAASAVAFDEELFVAVARLWGLFLFRWTAADAATPHALLSCLAFHRAADGSSLVARLWLFLQETLDLTAYAEATALAALSAGDTVGNVLFLFVQCYSQLLVVLDDHEMYGQGYPLPLFEVERVVVFFKPLLFRRHYAAPGAVTDSFGERLVLGATRLLQQLYTRCARRPFCNVTSWVLSELDGAAVLEGVLREDPRALRLVQHMPYLLMYADRVRLFETWVRLDRERHQAAAMPGFRINIRRGYVLEDGLAKLNVIKNDLKRKIQVHFVNAAGGEEVGIDAGGLFKEFWTELSQLAFAPQYGLFSCTPEQLLYPNPHSGALHGADLALFEFLGRILGKALYEAIVVQPRFARFFLTKLLGRPNPWHDLPSLDPDLYKNLAFLKSYDGDVRDLGLTFSIDQDCFGVPRRVELLPGGADLPVTTENRLRYVHLAANFYLNTQIRAQSAAFLRGLQDLLEPHWLALFNEPELQVLISGTSTALDVQDLKAAATFAGGYFGHDKRVQWLWRALESFSPAEQAQFLRFVTSCQRAPILGFHSLHPPFCVQRVAISNDADKLPSAATCFNTLKLPTYSSYKVLRAKLLTSITSGAGFELT</sequence>
<gene>
    <name evidence="7" type="ORF">ACHHYP_14505</name>
</gene>
<dbReference type="AlphaFoldDB" id="A0A1V9YD33"/>
<proteinExistence type="predicted"/>
<dbReference type="EMBL" id="JNBR01002133">
    <property type="protein sequence ID" value="OQR83618.1"/>
    <property type="molecule type" value="Genomic_DNA"/>
</dbReference>
<evidence type="ECO:0000256" key="2">
    <source>
        <dbReference type="ARBA" id="ARBA00012485"/>
    </source>
</evidence>
<dbReference type="Gene3D" id="3.30.2410.10">
    <property type="entry name" value="Hect, E3 ligase catalytic domain"/>
    <property type="match status" value="1"/>
</dbReference>
<dbReference type="PANTHER" id="PTHR45700">
    <property type="entry name" value="UBIQUITIN-PROTEIN LIGASE E3C"/>
    <property type="match status" value="1"/>
</dbReference>
<feature type="active site" description="Glycyl thioester intermediate" evidence="5">
    <location>
        <position position="1008"/>
    </location>
</feature>
<dbReference type="Gene3D" id="3.30.2160.10">
    <property type="entry name" value="Hect, E3 ligase catalytic domain"/>
    <property type="match status" value="1"/>
</dbReference>
<dbReference type="SUPFAM" id="SSF56204">
    <property type="entry name" value="Hect, E3 ligase catalytic domain"/>
    <property type="match status" value="1"/>
</dbReference>
<comment type="caution">
    <text evidence="7">The sequence shown here is derived from an EMBL/GenBank/DDBJ whole genome shotgun (WGS) entry which is preliminary data.</text>
</comment>
<keyword evidence="8" id="KW-1185">Reference proteome</keyword>
<evidence type="ECO:0000313" key="7">
    <source>
        <dbReference type="EMBL" id="OQR83618.1"/>
    </source>
</evidence>
<dbReference type="STRING" id="1202772.A0A1V9YD33"/>
<name>A0A1V9YD33_ACHHY</name>
<dbReference type="GO" id="GO:0061630">
    <property type="term" value="F:ubiquitin protein ligase activity"/>
    <property type="evidence" value="ECO:0007669"/>
    <property type="project" value="UniProtKB-EC"/>
</dbReference>
<protein>
    <recommendedName>
        <fullName evidence="2">HECT-type E3 ubiquitin transferase</fullName>
        <ecNumber evidence="2">2.3.2.26</ecNumber>
    </recommendedName>
</protein>
<dbReference type="PROSITE" id="PS50237">
    <property type="entry name" value="HECT"/>
    <property type="match status" value="1"/>
</dbReference>
<keyword evidence="4 5" id="KW-0833">Ubl conjugation pathway</keyword>
<dbReference type="FunFam" id="3.30.2160.10:FF:000002">
    <property type="entry name" value="Putative Ubiquitin-protein ligase E3C"/>
    <property type="match status" value="1"/>
</dbReference>
<dbReference type="CDD" id="cd00078">
    <property type="entry name" value="HECTc"/>
    <property type="match status" value="1"/>
</dbReference>
<dbReference type="EC" id="2.3.2.26" evidence="2"/>
<evidence type="ECO:0000256" key="5">
    <source>
        <dbReference type="PROSITE-ProRule" id="PRU00104"/>
    </source>
</evidence>
<evidence type="ECO:0000259" key="6">
    <source>
        <dbReference type="PROSITE" id="PS50237"/>
    </source>
</evidence>
<evidence type="ECO:0000256" key="3">
    <source>
        <dbReference type="ARBA" id="ARBA00022679"/>
    </source>
</evidence>
<dbReference type="Pfam" id="PF00632">
    <property type="entry name" value="HECT"/>
    <property type="match status" value="1"/>
</dbReference>
<dbReference type="OrthoDB" id="8068875at2759"/>
<accession>A0A1V9YD33</accession>
<dbReference type="Gene3D" id="3.90.1750.10">
    <property type="entry name" value="Hect, E3 ligase catalytic domains"/>
    <property type="match status" value="1"/>
</dbReference>
<evidence type="ECO:0000313" key="8">
    <source>
        <dbReference type="Proteomes" id="UP000243579"/>
    </source>
</evidence>
<dbReference type="InterPro" id="IPR035983">
    <property type="entry name" value="Hect_E3_ubiquitin_ligase"/>
</dbReference>
<dbReference type="Proteomes" id="UP000243579">
    <property type="component" value="Unassembled WGS sequence"/>
</dbReference>
<dbReference type="FunFam" id="3.30.2410.10:FF:000009">
    <property type="entry name" value="Probable E3 ubiquitin-protein ligase HECTD2"/>
    <property type="match status" value="1"/>
</dbReference>
<reference evidence="7 8" key="1">
    <citation type="journal article" date="2014" name="Genome Biol. Evol.">
        <title>The secreted proteins of Achlya hypogyna and Thraustotheca clavata identify the ancestral oomycete secretome and reveal gene acquisitions by horizontal gene transfer.</title>
        <authorList>
            <person name="Misner I."/>
            <person name="Blouin N."/>
            <person name="Leonard G."/>
            <person name="Richards T.A."/>
            <person name="Lane C.E."/>
        </authorList>
    </citation>
    <scope>NUCLEOTIDE SEQUENCE [LARGE SCALE GENOMIC DNA]</scope>
    <source>
        <strain evidence="7 8">ATCC 48635</strain>
    </source>
</reference>
<dbReference type="InterPro" id="IPR044611">
    <property type="entry name" value="E3A/B/C-like"/>
</dbReference>
<dbReference type="PANTHER" id="PTHR45700:SF2">
    <property type="entry name" value="UBIQUITIN-PROTEIN LIGASE E3C"/>
    <property type="match status" value="1"/>
</dbReference>
<dbReference type="GO" id="GO:0006511">
    <property type="term" value="P:ubiquitin-dependent protein catabolic process"/>
    <property type="evidence" value="ECO:0007669"/>
    <property type="project" value="TreeGrafter"/>
</dbReference>
<dbReference type="GO" id="GO:0000209">
    <property type="term" value="P:protein polyubiquitination"/>
    <property type="evidence" value="ECO:0007669"/>
    <property type="project" value="InterPro"/>
</dbReference>
<organism evidence="7 8">
    <name type="scientific">Achlya hypogyna</name>
    <name type="common">Oomycete</name>
    <name type="synonym">Protoachlya hypogyna</name>
    <dbReference type="NCBI Taxonomy" id="1202772"/>
    <lineage>
        <taxon>Eukaryota</taxon>
        <taxon>Sar</taxon>
        <taxon>Stramenopiles</taxon>
        <taxon>Oomycota</taxon>
        <taxon>Saprolegniomycetes</taxon>
        <taxon>Saprolegniales</taxon>
        <taxon>Achlyaceae</taxon>
        <taxon>Achlya</taxon>
    </lineage>
</organism>
<feature type="domain" description="HECT" evidence="6">
    <location>
        <begin position="702"/>
        <end position="1040"/>
    </location>
</feature>
<dbReference type="SMART" id="SM00119">
    <property type="entry name" value="HECTc"/>
    <property type="match status" value="1"/>
</dbReference>
<comment type="catalytic activity">
    <reaction evidence="1">
        <text>S-ubiquitinyl-[E2 ubiquitin-conjugating enzyme]-L-cysteine + [acceptor protein]-L-lysine = [E2 ubiquitin-conjugating enzyme]-L-cysteine + N(6)-ubiquitinyl-[acceptor protein]-L-lysine.</text>
        <dbReference type="EC" id="2.3.2.26"/>
    </reaction>
</comment>